<comment type="caution">
    <text evidence="1">The sequence shown here is derived from an EMBL/GenBank/DDBJ whole genome shotgun (WGS) entry which is preliminary data.</text>
</comment>
<dbReference type="eggNOG" id="COG0412">
    <property type="taxonomic scope" value="Bacteria"/>
</dbReference>
<organism evidence="1 2">
    <name type="scientific">Endozoicomonas numazuensis</name>
    <dbReference type="NCBI Taxonomy" id="1137799"/>
    <lineage>
        <taxon>Bacteria</taxon>
        <taxon>Pseudomonadati</taxon>
        <taxon>Pseudomonadota</taxon>
        <taxon>Gammaproteobacteria</taxon>
        <taxon>Oceanospirillales</taxon>
        <taxon>Endozoicomonadaceae</taxon>
        <taxon>Endozoicomonas</taxon>
    </lineage>
</organism>
<dbReference type="STRING" id="1137799.GZ78_28430"/>
<dbReference type="OrthoDB" id="6193828at2"/>
<dbReference type="InterPro" id="IPR029058">
    <property type="entry name" value="AB_hydrolase_fold"/>
</dbReference>
<dbReference type="SUPFAM" id="SSF53474">
    <property type="entry name" value="alpha/beta-Hydrolases"/>
    <property type="match status" value="1"/>
</dbReference>
<dbReference type="AlphaFoldDB" id="A0A081N007"/>
<dbReference type="Proteomes" id="UP000028073">
    <property type="component" value="Unassembled WGS sequence"/>
</dbReference>
<sequence length="324" mass="36860">MTAQNTFPEFQEAACIRRRSWEEIEREVSHPIWFPKVGSPPYSTVILLHGSSPAFSKSMQERRDFFLSHGYAVMIVNSFTRIRALKFCFDKDQPCHAYQQKGGASHDQAITLDLPESDLLTEIRKEMIDTVTKGYFLLPAERMADLVIALKNIRGYQKVDSNNLHIIGYSHGGSVVLDAMTMSNNNLSVPATGSLPADAFKGVRSVTAYYPNCAPGTYYQHFMSTPTTIPTLLVLAKKDTDVKPEICSDIARHVNHHSFWKPYYVETFDEGHAFDMEEYPDTYSVQSKQSVMQKTLTFIQRSQERPSLLDSAYRWLLHSVNPDQ</sequence>
<dbReference type="Gene3D" id="3.40.50.1820">
    <property type="entry name" value="alpha/beta hydrolase"/>
    <property type="match status" value="1"/>
</dbReference>
<keyword evidence="2" id="KW-1185">Reference proteome</keyword>
<reference evidence="1 2" key="1">
    <citation type="submission" date="2014-06" db="EMBL/GenBank/DDBJ databases">
        <title>Whole Genome Sequences of Three Symbiotic Endozoicomonas Bacteria.</title>
        <authorList>
            <person name="Neave M.J."/>
            <person name="Apprill A."/>
            <person name="Voolstra C.R."/>
        </authorList>
    </citation>
    <scope>NUCLEOTIDE SEQUENCE [LARGE SCALE GENOMIC DNA]</scope>
    <source>
        <strain evidence="1 2">DSM 25634</strain>
    </source>
</reference>
<name>A0A081N007_9GAMM</name>
<dbReference type="EMBL" id="JOKH01000012">
    <property type="protein sequence ID" value="KEQ11780.1"/>
    <property type="molecule type" value="Genomic_DNA"/>
</dbReference>
<proteinExistence type="predicted"/>
<accession>A0A081N007</accession>
<evidence type="ECO:0000313" key="2">
    <source>
        <dbReference type="Proteomes" id="UP000028073"/>
    </source>
</evidence>
<gene>
    <name evidence="1" type="ORF">GZ78_28430</name>
</gene>
<dbReference type="RefSeq" id="WP_152558970.1">
    <property type="nucleotide sequence ID" value="NZ_JOKH01000012.1"/>
</dbReference>
<evidence type="ECO:0000313" key="1">
    <source>
        <dbReference type="EMBL" id="KEQ11780.1"/>
    </source>
</evidence>
<protein>
    <submittedName>
        <fullName evidence="1">Uncharacterized protein</fullName>
    </submittedName>
</protein>